<evidence type="ECO:0000313" key="2">
    <source>
        <dbReference type="EMBL" id="CEK83969.1"/>
    </source>
</evidence>
<evidence type="ECO:0000313" key="1">
    <source>
        <dbReference type="EMBL" id="CEK83966.1"/>
    </source>
</evidence>
<dbReference type="AlphaFoldDB" id="A0A0B7AVG2"/>
<name>A0A0B7AVG2_9EUPU</name>
<reference evidence="1" key="1">
    <citation type="submission" date="2014-12" db="EMBL/GenBank/DDBJ databases">
        <title>Insight into the proteome of Arion vulgaris.</title>
        <authorList>
            <person name="Aradska J."/>
            <person name="Bulat T."/>
            <person name="Smidak R."/>
            <person name="Sarate P."/>
            <person name="Gangsoo J."/>
            <person name="Sialana F."/>
            <person name="Bilban M."/>
            <person name="Lubec G."/>
        </authorList>
    </citation>
    <scope>NUCLEOTIDE SEQUENCE</scope>
    <source>
        <tissue evidence="1">Skin</tissue>
    </source>
</reference>
<dbReference type="EMBL" id="HACG01037104">
    <property type="protein sequence ID" value="CEK83969.1"/>
    <property type="molecule type" value="Transcribed_RNA"/>
</dbReference>
<gene>
    <name evidence="1" type="primary">ORF139993</name>
    <name evidence="2" type="synonym">ORF140009</name>
</gene>
<organism evidence="1">
    <name type="scientific">Arion vulgaris</name>
    <dbReference type="NCBI Taxonomy" id="1028688"/>
    <lineage>
        <taxon>Eukaryota</taxon>
        <taxon>Metazoa</taxon>
        <taxon>Spiralia</taxon>
        <taxon>Lophotrochozoa</taxon>
        <taxon>Mollusca</taxon>
        <taxon>Gastropoda</taxon>
        <taxon>Heterobranchia</taxon>
        <taxon>Euthyneura</taxon>
        <taxon>Panpulmonata</taxon>
        <taxon>Eupulmonata</taxon>
        <taxon>Stylommatophora</taxon>
        <taxon>Helicina</taxon>
        <taxon>Arionoidea</taxon>
        <taxon>Arionidae</taxon>
        <taxon>Arion</taxon>
    </lineage>
</organism>
<protein>
    <submittedName>
        <fullName evidence="1">Uncharacterized protein</fullName>
    </submittedName>
</protein>
<accession>A0A0B7AVG2</accession>
<dbReference type="EMBL" id="HACG01037101">
    <property type="protein sequence ID" value="CEK83966.1"/>
    <property type="molecule type" value="Transcribed_RNA"/>
</dbReference>
<proteinExistence type="predicted"/>
<sequence>MFLIPTCFCYEGVKDYFLPLFFSENLVLFLLFNTPLKLRPPFGCEIKSLDQKPGLLCVCVYCV</sequence>